<dbReference type="EMBL" id="JAAALK010001296">
    <property type="protein sequence ID" value="KAG8043040.1"/>
    <property type="molecule type" value="Genomic_DNA"/>
</dbReference>
<comment type="caution">
    <text evidence="2">The sequence shown here is derived from an EMBL/GenBank/DDBJ whole genome shotgun (WGS) entry which is preliminary data.</text>
</comment>
<dbReference type="GO" id="GO:0045944">
    <property type="term" value="P:positive regulation of transcription by RNA polymerase II"/>
    <property type="evidence" value="ECO:0007669"/>
    <property type="project" value="InterPro"/>
</dbReference>
<dbReference type="GO" id="GO:0000978">
    <property type="term" value="F:RNA polymerase II cis-regulatory region sequence-specific DNA binding"/>
    <property type="evidence" value="ECO:0007669"/>
    <property type="project" value="TreeGrafter"/>
</dbReference>
<dbReference type="PANTHER" id="PTHR11945">
    <property type="entry name" value="MADS BOX PROTEIN"/>
    <property type="match status" value="1"/>
</dbReference>
<dbReference type="InterPro" id="IPR033897">
    <property type="entry name" value="SRF-like_MADS-box"/>
</dbReference>
<dbReference type="Pfam" id="PF00319">
    <property type="entry name" value="SRF-TF"/>
    <property type="match status" value="1"/>
</dbReference>
<accession>A0A8J5QUJ7</accession>
<dbReference type="CDD" id="cd00266">
    <property type="entry name" value="MADS_SRF_like"/>
    <property type="match status" value="1"/>
</dbReference>
<dbReference type="AlphaFoldDB" id="A0A8J5QUJ7"/>
<reference evidence="2" key="1">
    <citation type="journal article" date="2021" name="bioRxiv">
        <title>Whole Genome Assembly and Annotation of Northern Wild Rice, Zizania palustris L., Supports a Whole Genome Duplication in the Zizania Genus.</title>
        <authorList>
            <person name="Haas M."/>
            <person name="Kono T."/>
            <person name="Macchietto M."/>
            <person name="Millas R."/>
            <person name="McGilp L."/>
            <person name="Shao M."/>
            <person name="Duquette J."/>
            <person name="Hirsch C.N."/>
            <person name="Kimball J."/>
        </authorList>
    </citation>
    <scope>NUCLEOTIDE SEQUENCE</scope>
    <source>
        <tissue evidence="2">Fresh leaf tissue</tissue>
    </source>
</reference>
<gene>
    <name evidence="2" type="ORF">GUJ93_ZPchr0106g33684</name>
</gene>
<dbReference type="PANTHER" id="PTHR11945:SF521">
    <property type="entry name" value="AGAMOUS-LIKE 48-RELATED"/>
    <property type="match status" value="1"/>
</dbReference>
<sequence>MLVHMELITNESTRKKTLKRRQAGLLKKTKELSTLCSIPACVVVYNTDDDEANLAAWPSIPEAKAILTKVMDMPEADRPRRMLDPEGFLQQQITKLRRRIDTLKFERHHHMIANIIFELATGHRKNMDDLSLEVLNDVKLEVRRRLKVVRECITKHRAQGEASSSMVMVPEATVKPPPLGFDLNEAAPFDDAPARE</sequence>
<proteinExistence type="predicted"/>
<organism evidence="2 3">
    <name type="scientific">Zizania palustris</name>
    <name type="common">Northern wild rice</name>
    <dbReference type="NCBI Taxonomy" id="103762"/>
    <lineage>
        <taxon>Eukaryota</taxon>
        <taxon>Viridiplantae</taxon>
        <taxon>Streptophyta</taxon>
        <taxon>Embryophyta</taxon>
        <taxon>Tracheophyta</taxon>
        <taxon>Spermatophyta</taxon>
        <taxon>Magnoliopsida</taxon>
        <taxon>Liliopsida</taxon>
        <taxon>Poales</taxon>
        <taxon>Poaceae</taxon>
        <taxon>BOP clade</taxon>
        <taxon>Oryzoideae</taxon>
        <taxon>Oryzeae</taxon>
        <taxon>Zizaniinae</taxon>
        <taxon>Zizania</taxon>
    </lineage>
</organism>
<dbReference type="GO" id="GO:0046983">
    <property type="term" value="F:protein dimerization activity"/>
    <property type="evidence" value="ECO:0007669"/>
    <property type="project" value="InterPro"/>
</dbReference>
<evidence type="ECO:0000313" key="3">
    <source>
        <dbReference type="Proteomes" id="UP000729402"/>
    </source>
</evidence>
<evidence type="ECO:0000259" key="1">
    <source>
        <dbReference type="PROSITE" id="PS50066"/>
    </source>
</evidence>
<feature type="domain" description="MADS-box" evidence="1">
    <location>
        <begin position="1"/>
        <end position="47"/>
    </location>
</feature>
<dbReference type="GO" id="GO:0000981">
    <property type="term" value="F:DNA-binding transcription factor activity, RNA polymerase II-specific"/>
    <property type="evidence" value="ECO:0007669"/>
    <property type="project" value="InterPro"/>
</dbReference>
<dbReference type="InterPro" id="IPR002100">
    <property type="entry name" value="TF_MADSbox"/>
</dbReference>
<dbReference type="PROSITE" id="PS50066">
    <property type="entry name" value="MADS_BOX_2"/>
    <property type="match status" value="1"/>
</dbReference>
<protein>
    <recommendedName>
        <fullName evidence="1">MADS-box domain-containing protein</fullName>
    </recommendedName>
</protein>
<evidence type="ECO:0000313" key="2">
    <source>
        <dbReference type="EMBL" id="KAG8043040.1"/>
    </source>
</evidence>
<dbReference type="OrthoDB" id="762064at2759"/>
<keyword evidence="3" id="KW-1185">Reference proteome</keyword>
<reference evidence="2" key="2">
    <citation type="submission" date="2021-02" db="EMBL/GenBank/DDBJ databases">
        <authorList>
            <person name="Kimball J.A."/>
            <person name="Haas M.W."/>
            <person name="Macchietto M."/>
            <person name="Kono T."/>
            <person name="Duquette J."/>
            <person name="Shao M."/>
        </authorList>
    </citation>
    <scope>NUCLEOTIDE SEQUENCE</scope>
    <source>
        <tissue evidence="2">Fresh leaf tissue</tissue>
    </source>
</reference>
<dbReference type="Proteomes" id="UP000729402">
    <property type="component" value="Unassembled WGS sequence"/>
</dbReference>
<dbReference type="SMART" id="SM00432">
    <property type="entry name" value="MADS"/>
    <property type="match status" value="1"/>
</dbReference>
<name>A0A8J5QUJ7_ZIZPA</name>